<dbReference type="Pfam" id="PF25599">
    <property type="entry name" value="Ephrin_CRD"/>
    <property type="match status" value="1"/>
</dbReference>
<dbReference type="GO" id="GO:0005524">
    <property type="term" value="F:ATP binding"/>
    <property type="evidence" value="ECO:0007669"/>
    <property type="project" value="UniProtKB-KW"/>
</dbReference>
<comment type="caution">
    <text evidence="7">The sequence shown here is derived from an EMBL/GenBank/DDBJ whole genome shotgun (WGS) entry which is preliminary data.</text>
</comment>
<evidence type="ECO:0000256" key="5">
    <source>
        <dbReference type="ARBA" id="ARBA00023170"/>
    </source>
</evidence>
<keyword evidence="2" id="KW-0547">Nucleotide-binding</keyword>
<evidence type="ECO:0000313" key="7">
    <source>
        <dbReference type="EMBL" id="RUS79483.1"/>
    </source>
</evidence>
<dbReference type="GO" id="GO:0005886">
    <property type="term" value="C:plasma membrane"/>
    <property type="evidence" value="ECO:0007669"/>
    <property type="project" value="TreeGrafter"/>
</dbReference>
<dbReference type="Pfam" id="PF01404">
    <property type="entry name" value="Ephrin_lbd"/>
    <property type="match status" value="1"/>
</dbReference>
<dbReference type="STRING" id="188477.A0A3S1BBD0"/>
<evidence type="ECO:0000259" key="6">
    <source>
        <dbReference type="PROSITE" id="PS51550"/>
    </source>
</evidence>
<evidence type="ECO:0000256" key="2">
    <source>
        <dbReference type="ARBA" id="ARBA00022741"/>
    </source>
</evidence>
<evidence type="ECO:0000256" key="4">
    <source>
        <dbReference type="ARBA" id="ARBA00023136"/>
    </source>
</evidence>
<organism evidence="7 8">
    <name type="scientific">Elysia chlorotica</name>
    <name type="common">Eastern emerald elysia</name>
    <name type="synonym">Sea slug</name>
    <dbReference type="NCBI Taxonomy" id="188477"/>
    <lineage>
        <taxon>Eukaryota</taxon>
        <taxon>Metazoa</taxon>
        <taxon>Spiralia</taxon>
        <taxon>Lophotrochozoa</taxon>
        <taxon>Mollusca</taxon>
        <taxon>Gastropoda</taxon>
        <taxon>Heterobranchia</taxon>
        <taxon>Euthyneura</taxon>
        <taxon>Panpulmonata</taxon>
        <taxon>Sacoglossa</taxon>
        <taxon>Placobranchoidea</taxon>
        <taxon>Plakobranchidae</taxon>
        <taxon>Elysia</taxon>
    </lineage>
</organism>
<proteinExistence type="predicted"/>
<dbReference type="InterPro" id="IPR008979">
    <property type="entry name" value="Galactose-bd-like_sf"/>
</dbReference>
<dbReference type="PANTHER" id="PTHR46877">
    <property type="entry name" value="EPH RECEPTOR A5"/>
    <property type="match status" value="1"/>
</dbReference>
<dbReference type="Proteomes" id="UP000271974">
    <property type="component" value="Unassembled WGS sequence"/>
</dbReference>
<keyword evidence="4" id="KW-0472">Membrane</keyword>
<gene>
    <name evidence="7" type="ORF">EGW08_012751</name>
</gene>
<accession>A0A3S1BBD0</accession>
<evidence type="ECO:0000256" key="3">
    <source>
        <dbReference type="ARBA" id="ARBA00022840"/>
    </source>
</evidence>
<keyword evidence="3" id="KW-0067">ATP-binding</keyword>
<keyword evidence="5" id="KW-0675">Receptor</keyword>
<evidence type="ECO:0000256" key="1">
    <source>
        <dbReference type="ARBA" id="ARBA00004167"/>
    </source>
</evidence>
<dbReference type="InterPro" id="IPR001090">
    <property type="entry name" value="Ephrin_rcpt_lig-bd_dom"/>
</dbReference>
<dbReference type="OrthoDB" id="4062651at2759"/>
<dbReference type="AlphaFoldDB" id="A0A3S1BBD0"/>
<dbReference type="PROSITE" id="PS51550">
    <property type="entry name" value="EPH_LBD"/>
    <property type="match status" value="1"/>
</dbReference>
<reference evidence="7 8" key="1">
    <citation type="submission" date="2019-01" db="EMBL/GenBank/DDBJ databases">
        <title>A draft genome assembly of the solar-powered sea slug Elysia chlorotica.</title>
        <authorList>
            <person name="Cai H."/>
            <person name="Li Q."/>
            <person name="Fang X."/>
            <person name="Li J."/>
            <person name="Curtis N.E."/>
            <person name="Altenburger A."/>
            <person name="Shibata T."/>
            <person name="Feng M."/>
            <person name="Maeda T."/>
            <person name="Schwartz J.A."/>
            <person name="Shigenobu S."/>
            <person name="Lundholm N."/>
            <person name="Nishiyama T."/>
            <person name="Yang H."/>
            <person name="Hasebe M."/>
            <person name="Li S."/>
            <person name="Pierce S.K."/>
            <person name="Wang J."/>
        </authorList>
    </citation>
    <scope>NUCLEOTIDE SEQUENCE [LARGE SCALE GENOMIC DNA]</scope>
    <source>
        <strain evidence="7">EC2010</strain>
        <tissue evidence="7">Whole organism of an adult</tissue>
    </source>
</reference>
<keyword evidence="8" id="KW-1185">Reference proteome</keyword>
<dbReference type="PANTHER" id="PTHR46877:SF14">
    <property type="entry name" value="RECEPTOR PROTEIN-TYROSINE KINASE"/>
    <property type="match status" value="1"/>
</dbReference>
<dbReference type="SUPFAM" id="SSF49785">
    <property type="entry name" value="Galactose-binding domain-like"/>
    <property type="match status" value="1"/>
</dbReference>
<feature type="domain" description="Eph LBD" evidence="6">
    <location>
        <begin position="4"/>
        <end position="194"/>
    </location>
</feature>
<protein>
    <recommendedName>
        <fullName evidence="6">Eph LBD domain-containing protein</fullName>
    </recommendedName>
</protein>
<dbReference type="InterPro" id="IPR050449">
    <property type="entry name" value="Ephrin_rcpt_TKs"/>
</dbReference>
<comment type="subcellular location">
    <subcellularLocation>
        <location evidence="1">Membrane</location>
        <topology evidence="1">Single-pass membrane protein</topology>
    </subcellularLocation>
</comment>
<evidence type="ECO:0000313" key="8">
    <source>
        <dbReference type="Proteomes" id="UP000271974"/>
    </source>
</evidence>
<dbReference type="SMART" id="SM00615">
    <property type="entry name" value="EPH_lbd"/>
    <property type="match status" value="1"/>
</dbReference>
<dbReference type="EMBL" id="RQTK01000448">
    <property type="protein sequence ID" value="RUS79483.1"/>
    <property type="molecule type" value="Genomic_DNA"/>
</dbReference>
<dbReference type="Gene3D" id="2.60.120.260">
    <property type="entry name" value="Galactose-binding domain-like"/>
    <property type="match status" value="1"/>
</dbReference>
<name>A0A3S1BBD0_ELYCH</name>
<feature type="non-terminal residue" evidence="7">
    <location>
        <position position="254"/>
    </location>
</feature>
<sequence length="254" mass="28480">MILLDTAELTREEMVDKGFTPYKSPRSGDSNFGWMDVSVFLPEADRNVEAYSTCAVQSPNVDNWLRLPFVGREGANSLHISITFSMRSCNRMVNAENLVQCKETFNLYYFPADSDFGNDLLPSWDALTYKKVDTIAAEYTFQGMEDRRYNTETQTVALVESGPRGVYFAIQDQGACLTIARLVVFYVTCPNVTVDYAFFDETPTAATSIVEASGRCVEHATEKSKLSYVCQHDGRWYKSPRGQCVCKPGYQGAA</sequence>
<dbReference type="Gene3D" id="2.60.40.1770">
    <property type="entry name" value="ephrin a2 ectodomain"/>
    <property type="match status" value="1"/>
</dbReference>